<dbReference type="Pfam" id="PF09990">
    <property type="entry name" value="DUF2231"/>
    <property type="match status" value="1"/>
</dbReference>
<dbReference type="EMBL" id="FUZO01000001">
    <property type="protein sequence ID" value="SKC42227.1"/>
    <property type="molecule type" value="Genomic_DNA"/>
</dbReference>
<keyword evidence="1" id="KW-0812">Transmembrane</keyword>
<comment type="caution">
    <text evidence="3">The sequence shown here is derived from an EMBL/GenBank/DDBJ whole genome shotgun (WGS) entry which is preliminary data.</text>
</comment>
<sequence length="180" mass="19038">MSTGPGPNGRDDLVRSKHPATVLAGPYGHPFHATVVMIPIGAWTASVIFDIASLFTDDRELFVLGAQWLIAIGVVGAVVAAVLGLLDLRVIAPATKARRTALTHLGFNLAAVVLFALSWIVRVAGPEGDLSVLGIILAWVAFLLVGVSGFLGGELAYRYGVRVAEEQTQRNGFLAPADRR</sequence>
<evidence type="ECO:0000259" key="2">
    <source>
        <dbReference type="Pfam" id="PF09990"/>
    </source>
</evidence>
<organism evidence="3 4">
    <name type="scientific">Plantibacter cousiniae</name>
    <name type="common">nom. nud.</name>
    <dbReference type="NCBI Taxonomy" id="199709"/>
    <lineage>
        <taxon>Bacteria</taxon>
        <taxon>Bacillati</taxon>
        <taxon>Actinomycetota</taxon>
        <taxon>Actinomycetes</taxon>
        <taxon>Micrococcales</taxon>
        <taxon>Microbacteriaceae</taxon>
        <taxon>Plantibacter</taxon>
    </lineage>
</organism>
<feature type="transmembrane region" description="Helical" evidence="1">
    <location>
        <begin position="35"/>
        <end position="56"/>
    </location>
</feature>
<name>A0ABY1LIC7_9MICO</name>
<dbReference type="Proteomes" id="UP000190827">
    <property type="component" value="Unassembled WGS sequence"/>
</dbReference>
<dbReference type="RefSeq" id="WP_079704815.1">
    <property type="nucleotide sequence ID" value="NZ_FUZO01000001.1"/>
</dbReference>
<keyword evidence="4" id="KW-1185">Reference proteome</keyword>
<feature type="transmembrane region" description="Helical" evidence="1">
    <location>
        <begin position="100"/>
        <end position="120"/>
    </location>
</feature>
<feature type="domain" description="DUF2231" evidence="2">
    <location>
        <begin position="28"/>
        <end position="164"/>
    </location>
</feature>
<feature type="transmembrane region" description="Helical" evidence="1">
    <location>
        <begin position="68"/>
        <end position="88"/>
    </location>
</feature>
<proteinExistence type="predicted"/>
<keyword evidence="1" id="KW-0472">Membrane</keyword>
<evidence type="ECO:0000313" key="3">
    <source>
        <dbReference type="EMBL" id="SKC42227.1"/>
    </source>
</evidence>
<protein>
    <submittedName>
        <fullName evidence="3">Uncharacterized membrane protein</fullName>
    </submittedName>
</protein>
<reference evidence="3 4" key="1">
    <citation type="submission" date="2017-02" db="EMBL/GenBank/DDBJ databases">
        <authorList>
            <person name="Varghese N."/>
            <person name="Submissions S."/>
        </authorList>
    </citation>
    <scope>NUCLEOTIDE SEQUENCE [LARGE SCALE GENOMIC DNA]</scope>
    <source>
        <strain evidence="3 4">VKM Ac-1787</strain>
    </source>
</reference>
<feature type="transmembrane region" description="Helical" evidence="1">
    <location>
        <begin position="132"/>
        <end position="152"/>
    </location>
</feature>
<gene>
    <name evidence="3" type="ORF">SAMN06295973_0800</name>
</gene>
<keyword evidence="1" id="KW-1133">Transmembrane helix</keyword>
<evidence type="ECO:0000313" key="4">
    <source>
        <dbReference type="Proteomes" id="UP000190827"/>
    </source>
</evidence>
<accession>A0ABY1LIC7</accession>
<evidence type="ECO:0000256" key="1">
    <source>
        <dbReference type="SAM" id="Phobius"/>
    </source>
</evidence>
<dbReference type="InterPro" id="IPR019251">
    <property type="entry name" value="DUF2231_TM"/>
</dbReference>